<evidence type="ECO:0000256" key="2">
    <source>
        <dbReference type="ARBA" id="ARBA00022448"/>
    </source>
</evidence>
<dbReference type="SUPFAM" id="SSF161098">
    <property type="entry name" value="MetI-like"/>
    <property type="match status" value="1"/>
</dbReference>
<feature type="domain" description="ABC transmembrane type-1" evidence="8">
    <location>
        <begin position="86"/>
        <end position="301"/>
    </location>
</feature>
<name>A0A1C3U386_9HYPH</name>
<dbReference type="EMBL" id="FMAG01000001">
    <property type="protein sequence ID" value="SCB09941.1"/>
    <property type="molecule type" value="Genomic_DNA"/>
</dbReference>
<sequence>MSSPDTSATAVKAAVAPASVSRRKMHISPYVALFPAFAIVLLAYVVTVVWNIWISFTDSKVLPVNIFVGTKQYERLFSTARWLLSLQNVVVFGILFIAGCLILGFLLAVALDQKVRFENTFRTIFLYPFAMSFIVTGLVWQWIMNPTLGLQKVADSVGFTWFRFDWIVQSDLALYVIVLAGIWQSSGLVMAIMLAGLRGVDRELWKATRIDGIPSWRVYLHIVIPILRPTIITASVLLAIAVVRVYELVLATTGGGPGISTEVPGKFIMDYLFGRGNIGLATGASTVMFVTVVILVTPWLYYEYFREKPRGN</sequence>
<protein>
    <submittedName>
        <fullName evidence="9">Glucose/mannose transport system permease protein</fullName>
    </submittedName>
</protein>
<evidence type="ECO:0000256" key="5">
    <source>
        <dbReference type="ARBA" id="ARBA00022989"/>
    </source>
</evidence>
<feature type="transmembrane region" description="Helical" evidence="7">
    <location>
        <begin position="218"/>
        <end position="243"/>
    </location>
</feature>
<feature type="transmembrane region" description="Helical" evidence="7">
    <location>
        <begin position="172"/>
        <end position="197"/>
    </location>
</feature>
<evidence type="ECO:0000256" key="6">
    <source>
        <dbReference type="ARBA" id="ARBA00023136"/>
    </source>
</evidence>
<feature type="transmembrane region" description="Helical" evidence="7">
    <location>
        <begin position="89"/>
        <end position="111"/>
    </location>
</feature>
<dbReference type="InterPro" id="IPR051393">
    <property type="entry name" value="ABC_transporter_permease"/>
</dbReference>
<evidence type="ECO:0000313" key="9">
    <source>
        <dbReference type="EMBL" id="SCB09941.1"/>
    </source>
</evidence>
<keyword evidence="10" id="KW-1185">Reference proteome</keyword>
<proteinExistence type="inferred from homology"/>
<keyword evidence="4 7" id="KW-0812">Transmembrane</keyword>
<dbReference type="CDD" id="cd06261">
    <property type="entry name" value="TM_PBP2"/>
    <property type="match status" value="1"/>
</dbReference>
<dbReference type="PANTHER" id="PTHR30193:SF42">
    <property type="entry name" value="ABC TRANSPORTER PERMEASE PROTEIN"/>
    <property type="match status" value="1"/>
</dbReference>
<dbReference type="Gene3D" id="1.10.3720.10">
    <property type="entry name" value="MetI-like"/>
    <property type="match status" value="1"/>
</dbReference>
<keyword evidence="2 7" id="KW-0813">Transport</keyword>
<reference evidence="10" key="1">
    <citation type="submission" date="2016-08" db="EMBL/GenBank/DDBJ databases">
        <authorList>
            <person name="Varghese N."/>
            <person name="Submissions Spin"/>
        </authorList>
    </citation>
    <scope>NUCLEOTIDE SEQUENCE [LARGE SCALE GENOMIC DNA]</scope>
    <source>
        <strain evidence="10">HAMBI 2975</strain>
    </source>
</reference>
<dbReference type="OrthoDB" id="9805108at2"/>
<dbReference type="Proteomes" id="UP000199101">
    <property type="component" value="Unassembled WGS sequence"/>
</dbReference>
<organism evidence="9 10">
    <name type="scientific">Rhizobium multihospitium</name>
    <dbReference type="NCBI Taxonomy" id="410764"/>
    <lineage>
        <taxon>Bacteria</taxon>
        <taxon>Pseudomonadati</taxon>
        <taxon>Pseudomonadota</taxon>
        <taxon>Alphaproteobacteria</taxon>
        <taxon>Hyphomicrobiales</taxon>
        <taxon>Rhizobiaceae</taxon>
        <taxon>Rhizobium/Agrobacterium group</taxon>
        <taxon>Rhizobium</taxon>
    </lineage>
</organism>
<dbReference type="PROSITE" id="PS50928">
    <property type="entry name" value="ABC_TM1"/>
    <property type="match status" value="1"/>
</dbReference>
<evidence type="ECO:0000259" key="8">
    <source>
        <dbReference type="PROSITE" id="PS50928"/>
    </source>
</evidence>
<evidence type="ECO:0000256" key="1">
    <source>
        <dbReference type="ARBA" id="ARBA00004651"/>
    </source>
</evidence>
<comment type="subcellular location">
    <subcellularLocation>
        <location evidence="1 7">Cell membrane</location>
        <topology evidence="1 7">Multi-pass membrane protein</topology>
    </subcellularLocation>
</comment>
<keyword evidence="6 7" id="KW-0472">Membrane</keyword>
<dbReference type="PANTHER" id="PTHR30193">
    <property type="entry name" value="ABC TRANSPORTER PERMEASE PROTEIN"/>
    <property type="match status" value="1"/>
</dbReference>
<dbReference type="GO" id="GO:0005886">
    <property type="term" value="C:plasma membrane"/>
    <property type="evidence" value="ECO:0007669"/>
    <property type="project" value="UniProtKB-SubCell"/>
</dbReference>
<evidence type="ECO:0000256" key="4">
    <source>
        <dbReference type="ARBA" id="ARBA00022692"/>
    </source>
</evidence>
<dbReference type="GO" id="GO:0055085">
    <property type="term" value="P:transmembrane transport"/>
    <property type="evidence" value="ECO:0007669"/>
    <property type="project" value="InterPro"/>
</dbReference>
<evidence type="ECO:0000256" key="7">
    <source>
        <dbReference type="RuleBase" id="RU363032"/>
    </source>
</evidence>
<feature type="transmembrane region" description="Helical" evidence="7">
    <location>
        <begin position="30"/>
        <end position="53"/>
    </location>
</feature>
<keyword evidence="3" id="KW-1003">Cell membrane</keyword>
<dbReference type="Pfam" id="PF00528">
    <property type="entry name" value="BPD_transp_1"/>
    <property type="match status" value="1"/>
</dbReference>
<dbReference type="InterPro" id="IPR035906">
    <property type="entry name" value="MetI-like_sf"/>
</dbReference>
<feature type="transmembrane region" description="Helical" evidence="7">
    <location>
        <begin position="123"/>
        <end position="143"/>
    </location>
</feature>
<dbReference type="AlphaFoldDB" id="A0A1C3U386"/>
<accession>A0A1C3U386</accession>
<feature type="transmembrane region" description="Helical" evidence="7">
    <location>
        <begin position="278"/>
        <end position="302"/>
    </location>
</feature>
<comment type="similarity">
    <text evidence="7">Belongs to the binding-protein-dependent transport system permease family.</text>
</comment>
<keyword evidence="5 7" id="KW-1133">Transmembrane helix</keyword>
<evidence type="ECO:0000256" key="3">
    <source>
        <dbReference type="ARBA" id="ARBA00022475"/>
    </source>
</evidence>
<dbReference type="STRING" id="410764.GA0061103_1432"/>
<gene>
    <name evidence="9" type="ORF">GA0061103_1432</name>
</gene>
<dbReference type="InterPro" id="IPR000515">
    <property type="entry name" value="MetI-like"/>
</dbReference>
<evidence type="ECO:0000313" key="10">
    <source>
        <dbReference type="Proteomes" id="UP000199101"/>
    </source>
</evidence>